<gene>
    <name evidence="1" type="ORF">Vbra_9514</name>
</gene>
<name>A0A0G4FXB2_VITBC</name>
<accession>A0A0G4FXB2</accession>
<reference evidence="1 2" key="1">
    <citation type="submission" date="2014-11" db="EMBL/GenBank/DDBJ databases">
        <authorList>
            <person name="Zhu J."/>
            <person name="Qi W."/>
            <person name="Song R."/>
        </authorList>
    </citation>
    <scope>NUCLEOTIDE SEQUENCE [LARGE SCALE GENOMIC DNA]</scope>
</reference>
<dbReference type="VEuPathDB" id="CryptoDB:Vbra_9514"/>
<evidence type="ECO:0000313" key="2">
    <source>
        <dbReference type="Proteomes" id="UP000041254"/>
    </source>
</evidence>
<dbReference type="InParanoid" id="A0A0G4FXB2"/>
<dbReference type="Proteomes" id="UP000041254">
    <property type="component" value="Unassembled WGS sequence"/>
</dbReference>
<keyword evidence="2" id="KW-1185">Reference proteome</keyword>
<organism evidence="1 2">
    <name type="scientific">Vitrella brassicaformis (strain CCMP3155)</name>
    <dbReference type="NCBI Taxonomy" id="1169540"/>
    <lineage>
        <taxon>Eukaryota</taxon>
        <taxon>Sar</taxon>
        <taxon>Alveolata</taxon>
        <taxon>Colpodellida</taxon>
        <taxon>Vitrellaceae</taxon>
        <taxon>Vitrella</taxon>
    </lineage>
</organism>
<sequence length="569" mass="63561">MAPCDFSPSIVYPVVVSPPIQADFADESFYNAQETPPPNVRAGSVFGASDVSHWLDLVNGWSVEDCLGDDEGADTDKEKCESVKRFISSVVSELTSLPLVRIRSLYPSMHSRLCSAPSPPDRLIHLHILHHVIAHAHSQPLPFRPLQLMRLVRLRKFILNTRDFDQLVKEYAALDSPPEVLERVIEAGIHLNHIARVHGSAKRAAECVHEGDTVYLLSTGKPLANRVEPALLEHMGMSEGTADRYGLMRWREQEGQQGATGNETPERPPYDGVAGQEIFFNTHSGPMSTILHFIGCPEACKFFLVNRIWSPTLLRRVLDSRRATGRGAPAPSHGHPFCRLYERLPSPTITCLGHRHDALRARDDLVPTQEEEQRLYDRHKAAIRRRYDHSSWGGCSPYQGPSCCQWGPYHHLDLCVVMAEERATREAFRDGVREAQEKHAIFDVWQDDLQRCLLEARERYLAAKRGATPDDATYIALGCPTCPSWTNALQTSTRRVDSADVRAIVNGEAAEGRTVESEGLDASNERLRLTAFWPPSAAAAVDTGEVCVWSYTQGTKVACWPNGRTHMAE</sequence>
<protein>
    <submittedName>
        <fullName evidence="1">Uncharacterized protein</fullName>
    </submittedName>
</protein>
<proteinExistence type="predicted"/>
<evidence type="ECO:0000313" key="1">
    <source>
        <dbReference type="EMBL" id="CEM19630.1"/>
    </source>
</evidence>
<dbReference type="EMBL" id="CDMY01000517">
    <property type="protein sequence ID" value="CEM19630.1"/>
    <property type="molecule type" value="Genomic_DNA"/>
</dbReference>
<dbReference type="AlphaFoldDB" id="A0A0G4FXB2"/>